<organism evidence="1 2">
    <name type="scientific">Natronomonas pharaonis (strain ATCC 35678 / DSM 2160 / CIP 103997 / JCM 8858 / NBRC 14720 / NCIMB 2260 / Gabara)</name>
    <name type="common">Halobacterium pharaonis</name>
    <dbReference type="NCBI Taxonomy" id="348780"/>
    <lineage>
        <taxon>Archaea</taxon>
        <taxon>Methanobacteriati</taxon>
        <taxon>Methanobacteriota</taxon>
        <taxon>Stenosarchaea group</taxon>
        <taxon>Halobacteria</taxon>
        <taxon>Halobacteriales</taxon>
        <taxon>Natronomonadaceae</taxon>
        <taxon>Natronomonas</taxon>
    </lineage>
</organism>
<evidence type="ECO:0000313" key="2">
    <source>
        <dbReference type="Proteomes" id="UP000002698"/>
    </source>
</evidence>
<proteinExistence type="predicted"/>
<protein>
    <submittedName>
        <fullName evidence="1">Uncharacterized protein</fullName>
    </submittedName>
</protein>
<dbReference type="STRING" id="348780.NP_0454A"/>
<reference evidence="1 2" key="1">
    <citation type="journal article" date="2005" name="Genome Res.">
        <title>Living with two extremes: conclusions from the genome sequence of Natronomonas pharaonis.</title>
        <authorList>
            <person name="Falb M."/>
            <person name="Pfeiffer F."/>
            <person name="Palm P."/>
            <person name="Rodewald K."/>
            <person name="Hickmann V."/>
            <person name="Tittor J."/>
            <person name="Oesterhelt D."/>
        </authorList>
    </citation>
    <scope>NUCLEOTIDE SEQUENCE [LARGE SCALE GENOMIC DNA]</scope>
    <source>
        <strain evidence="2">ATCC 35678 / DSM 2160 / CIP 103997 / JCM 8858 / NBRC 14720 / NCIMB 2260 / Gabara</strain>
    </source>
</reference>
<dbReference type="Proteomes" id="UP000002698">
    <property type="component" value="Chromosome"/>
</dbReference>
<dbReference type="eggNOG" id="arCOG14874">
    <property type="taxonomic scope" value="Archaea"/>
</dbReference>
<dbReference type="GeneID" id="3700860"/>
<dbReference type="HOGENOM" id="CLU_1718265_0_0_2"/>
<name>A0A1U7ETS1_NATPD</name>
<dbReference type="KEGG" id="nph:NP_0454A"/>
<gene>
    <name evidence="1" type="ordered locus">NP_0454A</name>
</gene>
<keyword evidence="2" id="KW-1185">Reference proteome</keyword>
<dbReference type="AlphaFoldDB" id="A0A1U7ETS1"/>
<dbReference type="OrthoDB" id="260878at2157"/>
<dbReference type="RefSeq" id="WP_011321954.1">
    <property type="nucleotide sequence ID" value="NC_007426.1"/>
</dbReference>
<sequence>MGSHADRVADALREALREWRPDREWTTERYVGRTPVDVAGEGEPLALVELEWRRADPANNTVKLFRRLDADATERPAVVVQLFTGYYALADGGVSSKQRNAVFAGERLAQTVDAVDYEPLRLGIDPPKRGGTLPDGWRDAVEEAAAEVDDRL</sequence>
<accession>A0A1U7ETS1</accession>
<dbReference type="EnsemblBacteria" id="CAI48318">
    <property type="protein sequence ID" value="CAI48318"/>
    <property type="gene ID" value="NP_0454A"/>
</dbReference>
<evidence type="ECO:0000313" key="1">
    <source>
        <dbReference type="EMBL" id="CAI48318.1"/>
    </source>
</evidence>
<dbReference type="EMBL" id="CR936257">
    <property type="protein sequence ID" value="CAI48318.1"/>
    <property type="molecule type" value="Genomic_DNA"/>
</dbReference>